<name>A0A7X4LQJ4_9VIBR</name>
<evidence type="ECO:0000313" key="2">
    <source>
        <dbReference type="Proteomes" id="UP000462621"/>
    </source>
</evidence>
<feature type="non-terminal residue" evidence="1">
    <location>
        <position position="1"/>
    </location>
</feature>
<dbReference type="AlphaFoldDB" id="A0A7X4LQJ4"/>
<organism evidence="1 2">
    <name type="scientific">Vibrio eleionomae</name>
    <dbReference type="NCBI Taxonomy" id="2653505"/>
    <lineage>
        <taxon>Bacteria</taxon>
        <taxon>Pseudomonadati</taxon>
        <taxon>Pseudomonadota</taxon>
        <taxon>Gammaproteobacteria</taxon>
        <taxon>Vibrionales</taxon>
        <taxon>Vibrionaceae</taxon>
        <taxon>Vibrio</taxon>
    </lineage>
</organism>
<comment type="caution">
    <text evidence="1">The sequence shown here is derived from an EMBL/GenBank/DDBJ whole genome shotgun (WGS) entry which is preliminary data.</text>
</comment>
<keyword evidence="2" id="KW-1185">Reference proteome</keyword>
<reference evidence="1 2" key="1">
    <citation type="submission" date="2019-10" db="EMBL/GenBank/DDBJ databases">
        <title>Vibrio sp. nov. isolated from a shrimp pond.</title>
        <authorList>
            <person name="Gomez-Gil B."/>
            <person name="Enciso-Ibarra J."/>
            <person name="Enciso-Ibarra K."/>
            <person name="Bolan-Mejia C."/>
        </authorList>
    </citation>
    <scope>NUCLEOTIDE SEQUENCE [LARGE SCALE GENOMIC DNA]</scope>
    <source>
        <strain evidence="1 2">CAIM 722</strain>
    </source>
</reference>
<gene>
    <name evidence="1" type="ORF">F9817_23280</name>
</gene>
<evidence type="ECO:0000313" key="1">
    <source>
        <dbReference type="EMBL" id="MZI96110.1"/>
    </source>
</evidence>
<accession>A0A7X4LQJ4</accession>
<sequence length="77" mass="8993">FIEWAGLSVRFSFWAKAFYQQQIEKGKPHNTAIRALAFKWIRIAFRCWKSSTPYDETKYLESLNAKGSQLLTYALNG</sequence>
<protein>
    <submittedName>
        <fullName evidence="1">IS110 family transposase</fullName>
    </submittedName>
</protein>
<dbReference type="Proteomes" id="UP000462621">
    <property type="component" value="Unassembled WGS sequence"/>
</dbReference>
<dbReference type="EMBL" id="WEKT01000100">
    <property type="protein sequence ID" value="MZI96110.1"/>
    <property type="molecule type" value="Genomic_DNA"/>
</dbReference>
<proteinExistence type="predicted"/>